<dbReference type="AlphaFoldDB" id="A0AAW0FW78"/>
<dbReference type="Gene3D" id="3.80.10.10">
    <property type="entry name" value="Ribonuclease Inhibitor"/>
    <property type="match status" value="1"/>
</dbReference>
<feature type="region of interest" description="Disordered" evidence="2">
    <location>
        <begin position="62"/>
        <end position="82"/>
    </location>
</feature>
<feature type="compositionally biased region" description="Low complexity" evidence="2">
    <location>
        <begin position="537"/>
        <end position="546"/>
    </location>
</feature>
<dbReference type="Gene3D" id="1.20.1280.50">
    <property type="match status" value="1"/>
</dbReference>
<dbReference type="InterPro" id="IPR001810">
    <property type="entry name" value="F-box_dom"/>
</dbReference>
<name>A0AAW0FW78_9APHY</name>
<dbReference type="SUPFAM" id="SSF52047">
    <property type="entry name" value="RNI-like"/>
    <property type="match status" value="1"/>
</dbReference>
<evidence type="ECO:0000313" key="4">
    <source>
        <dbReference type="EMBL" id="KAK7681552.1"/>
    </source>
</evidence>
<comment type="caution">
    <text evidence="4">The sequence shown here is derived from an EMBL/GenBank/DDBJ whole genome shotgun (WGS) entry which is preliminary data.</text>
</comment>
<protein>
    <recommendedName>
        <fullName evidence="3">F-box domain-containing protein</fullName>
    </recommendedName>
</protein>
<evidence type="ECO:0000256" key="2">
    <source>
        <dbReference type="SAM" id="MobiDB-lite"/>
    </source>
</evidence>
<feature type="region of interest" description="Disordered" evidence="2">
    <location>
        <begin position="1"/>
        <end position="43"/>
    </location>
</feature>
<feature type="coiled-coil region" evidence="1">
    <location>
        <begin position="91"/>
        <end position="118"/>
    </location>
</feature>
<evidence type="ECO:0000313" key="5">
    <source>
        <dbReference type="Proteomes" id="UP001385951"/>
    </source>
</evidence>
<keyword evidence="1" id="KW-0175">Coiled coil</keyword>
<dbReference type="InterPro" id="IPR036047">
    <property type="entry name" value="F-box-like_dom_sf"/>
</dbReference>
<dbReference type="EMBL" id="JASBNA010000040">
    <property type="protein sequence ID" value="KAK7681552.1"/>
    <property type="molecule type" value="Genomic_DNA"/>
</dbReference>
<organism evidence="4 5">
    <name type="scientific">Cerrena zonata</name>
    <dbReference type="NCBI Taxonomy" id="2478898"/>
    <lineage>
        <taxon>Eukaryota</taxon>
        <taxon>Fungi</taxon>
        <taxon>Dikarya</taxon>
        <taxon>Basidiomycota</taxon>
        <taxon>Agaricomycotina</taxon>
        <taxon>Agaricomycetes</taxon>
        <taxon>Polyporales</taxon>
        <taxon>Cerrenaceae</taxon>
        <taxon>Cerrena</taxon>
    </lineage>
</organism>
<proteinExistence type="predicted"/>
<feature type="compositionally biased region" description="Polar residues" evidence="2">
    <location>
        <begin position="67"/>
        <end position="78"/>
    </location>
</feature>
<dbReference type="Pfam" id="PF12937">
    <property type="entry name" value="F-box-like"/>
    <property type="match status" value="1"/>
</dbReference>
<evidence type="ECO:0000259" key="3">
    <source>
        <dbReference type="Pfam" id="PF12937"/>
    </source>
</evidence>
<reference evidence="4 5" key="1">
    <citation type="submission" date="2022-09" db="EMBL/GenBank/DDBJ databases">
        <authorList>
            <person name="Palmer J.M."/>
        </authorList>
    </citation>
    <scope>NUCLEOTIDE SEQUENCE [LARGE SCALE GENOMIC DNA]</scope>
    <source>
        <strain evidence="4 5">DSM 7382</strain>
    </source>
</reference>
<feature type="region of interest" description="Disordered" evidence="2">
    <location>
        <begin position="528"/>
        <end position="555"/>
    </location>
</feature>
<feature type="domain" description="F-box" evidence="3">
    <location>
        <begin position="123"/>
        <end position="174"/>
    </location>
</feature>
<sequence>MQPFSVAHTNETRKQSAASMSCPSVERPSVVSSWASDKSSSPPPYELYDIYPPIPVSPANVLPNRASRASSSGNTQKPKGNLSIPHLREALNSLDSKMATLLSERDMLESRLEQAVRMQSPVQRLPSELLASIFTRGVLEMEEEDSLMLSNLMLVCRYWKEVAITTPVLWSRIVAGTRHSLEKARRKLERSKSVPLHIYVDFSPKVDNGNVPTESIILAMDLLQTSIWRWKSFRLTVPNRPQAHIALTRCQEEAPYLEVLSVRILHSMQEDHFPHRVPLPLFEGRTPSLRSCSFTSFNFNWDMKLLSRLRVLKLGGYWNGFSPSVDTILGILKACPSLEEFSMRNMSDVDPESRTSAGLLEHSGDASMENLKSGHSDARMIHLPRLTKLSFYYAGIVRTRAVMAAISCPALDTIELSFLDNVSPLIEHLYRQSLTSLPLRYVRIESCFFNELRLVRLLRRLTSITTLEFVDTEDASSNLLKTLSTPPTTQTWICPKLTALTLEGCTSYEWESLRSFVESRLPTQVRAYPRQLPPPSTTTKPLSSTSGALVPSTRTTSSASDFASKAHILTAAHTSTTNKNVNWPFRLQAIDLTRCHQITKEMVQWLRMYVAEVKCDTAAGVWGDSSSM</sequence>
<keyword evidence="5" id="KW-1185">Reference proteome</keyword>
<feature type="compositionally biased region" description="Low complexity" evidence="2">
    <location>
        <begin position="28"/>
        <end position="40"/>
    </location>
</feature>
<dbReference type="Proteomes" id="UP001385951">
    <property type="component" value="Unassembled WGS sequence"/>
</dbReference>
<accession>A0AAW0FW78</accession>
<gene>
    <name evidence="4" type="ORF">QCA50_015284</name>
</gene>
<dbReference type="SUPFAM" id="SSF81383">
    <property type="entry name" value="F-box domain"/>
    <property type="match status" value="1"/>
</dbReference>
<dbReference type="InterPro" id="IPR032675">
    <property type="entry name" value="LRR_dom_sf"/>
</dbReference>
<evidence type="ECO:0000256" key="1">
    <source>
        <dbReference type="SAM" id="Coils"/>
    </source>
</evidence>